<dbReference type="AlphaFoldDB" id="A0A9P4U132"/>
<dbReference type="Proteomes" id="UP000800235">
    <property type="component" value="Unassembled WGS sequence"/>
</dbReference>
<organism evidence="1 2">
    <name type="scientific">Tothia fuscella</name>
    <dbReference type="NCBI Taxonomy" id="1048955"/>
    <lineage>
        <taxon>Eukaryota</taxon>
        <taxon>Fungi</taxon>
        <taxon>Dikarya</taxon>
        <taxon>Ascomycota</taxon>
        <taxon>Pezizomycotina</taxon>
        <taxon>Dothideomycetes</taxon>
        <taxon>Pleosporomycetidae</taxon>
        <taxon>Venturiales</taxon>
        <taxon>Cylindrosympodiaceae</taxon>
        <taxon>Tothia</taxon>
    </lineage>
</organism>
<comment type="caution">
    <text evidence="1">The sequence shown here is derived from an EMBL/GenBank/DDBJ whole genome shotgun (WGS) entry which is preliminary data.</text>
</comment>
<sequence length="270" mass="30948">MFKILKSRLKYEQAPQITALRTSTPLDVPELRNIIYTELLSAFHYTTVARCTSLNGISQVRNQMMVSPVSAPQFPNHEEYQTTPPPLEQVNRKAHRDILNLSAACSLIRAELLPLYFQKLEKDVEFHIDEFDLFCLASRKYAITTHMRMIFIGISTTPSLPLVHTSSFYKDIVRSHRALFHASRSHLSNALKHKARNIIGRVKATWFHRAYIGSNGPGRYELDVALWTSIAKYMHPEAVVEIRSLSPGNGIEYANTFHYKEKLISMGCWI</sequence>
<protein>
    <submittedName>
        <fullName evidence="1">Uncharacterized protein</fullName>
    </submittedName>
</protein>
<gene>
    <name evidence="1" type="ORF">EJ08DRAFT_695295</name>
</gene>
<accession>A0A9P4U132</accession>
<evidence type="ECO:0000313" key="1">
    <source>
        <dbReference type="EMBL" id="KAF2432532.1"/>
    </source>
</evidence>
<evidence type="ECO:0000313" key="2">
    <source>
        <dbReference type="Proteomes" id="UP000800235"/>
    </source>
</evidence>
<reference evidence="1" key="1">
    <citation type="journal article" date="2020" name="Stud. Mycol.">
        <title>101 Dothideomycetes genomes: a test case for predicting lifestyles and emergence of pathogens.</title>
        <authorList>
            <person name="Haridas S."/>
            <person name="Albert R."/>
            <person name="Binder M."/>
            <person name="Bloem J."/>
            <person name="Labutti K."/>
            <person name="Salamov A."/>
            <person name="Andreopoulos B."/>
            <person name="Baker S."/>
            <person name="Barry K."/>
            <person name="Bills G."/>
            <person name="Bluhm B."/>
            <person name="Cannon C."/>
            <person name="Castanera R."/>
            <person name="Culley D."/>
            <person name="Daum C."/>
            <person name="Ezra D."/>
            <person name="Gonzalez J."/>
            <person name="Henrissat B."/>
            <person name="Kuo A."/>
            <person name="Liang C."/>
            <person name="Lipzen A."/>
            <person name="Lutzoni F."/>
            <person name="Magnuson J."/>
            <person name="Mondo S."/>
            <person name="Nolan M."/>
            <person name="Ohm R."/>
            <person name="Pangilinan J."/>
            <person name="Park H.-J."/>
            <person name="Ramirez L."/>
            <person name="Alfaro M."/>
            <person name="Sun H."/>
            <person name="Tritt A."/>
            <person name="Yoshinaga Y."/>
            <person name="Zwiers L.-H."/>
            <person name="Turgeon B."/>
            <person name="Goodwin S."/>
            <person name="Spatafora J."/>
            <person name="Crous P."/>
            <person name="Grigoriev I."/>
        </authorList>
    </citation>
    <scope>NUCLEOTIDE SEQUENCE</scope>
    <source>
        <strain evidence="1">CBS 130266</strain>
    </source>
</reference>
<name>A0A9P4U132_9PEZI</name>
<proteinExistence type="predicted"/>
<keyword evidence="2" id="KW-1185">Reference proteome</keyword>
<dbReference type="EMBL" id="MU007025">
    <property type="protein sequence ID" value="KAF2432532.1"/>
    <property type="molecule type" value="Genomic_DNA"/>
</dbReference>